<dbReference type="Pfam" id="PF08443">
    <property type="entry name" value="RimK"/>
    <property type="match status" value="1"/>
</dbReference>
<dbReference type="Gene3D" id="3.40.50.20">
    <property type="match status" value="1"/>
</dbReference>
<dbReference type="EMBL" id="PFQF01000003">
    <property type="protein sequence ID" value="PJA20998.1"/>
    <property type="molecule type" value="Genomic_DNA"/>
</dbReference>
<dbReference type="PANTHER" id="PTHR21621">
    <property type="entry name" value="RIBOSOMAL PROTEIN S6 MODIFICATION PROTEIN"/>
    <property type="match status" value="1"/>
</dbReference>
<dbReference type="Gene3D" id="3.30.1490.20">
    <property type="entry name" value="ATP-grasp fold, A domain"/>
    <property type="match status" value="1"/>
</dbReference>
<dbReference type="PROSITE" id="PS50975">
    <property type="entry name" value="ATP_GRASP"/>
    <property type="match status" value="1"/>
</dbReference>
<feature type="domain" description="ATP-grasp" evidence="5">
    <location>
        <begin position="115"/>
        <end position="298"/>
    </location>
</feature>
<dbReference type="InterPro" id="IPR004666">
    <property type="entry name" value="Rp_bS6_RimK/Lys_biosynth_LsyX"/>
</dbReference>
<gene>
    <name evidence="6" type="ORF">COX60_00070</name>
</gene>
<evidence type="ECO:0000256" key="1">
    <source>
        <dbReference type="ARBA" id="ARBA00022723"/>
    </source>
</evidence>
<dbReference type="Proteomes" id="UP000230137">
    <property type="component" value="Unassembled WGS sequence"/>
</dbReference>
<evidence type="ECO:0000259" key="5">
    <source>
        <dbReference type="PROSITE" id="PS50975"/>
    </source>
</evidence>
<evidence type="ECO:0000313" key="7">
    <source>
        <dbReference type="Proteomes" id="UP000230137"/>
    </source>
</evidence>
<sequence>MGLMMKKMRIGIFYSRQHSGSFSLKRLKKEAILMGLKPEIIEGEKVNVLMASPRRFRVYVQNERYELPPVIISRLHATSSETNLLVQTHIQRTKSSRIINRSNAISVARDKFKTMQILAAKGFRIPKTVLVGSSKKIEWAIEAVGGLPVILKLSRGLKGVGVVMINNLSTARSVHDLVAKDNMIIIQENIAVEPGVDYRFYIVGNKVVAAMKRVSKSKEEFRANIARGGLGVAFKPSEKIAKLAVSVAKAVGLEVCGVDMIKTEKGFVPIEINVNASLKRIEKVTKINIAKKIIKYAKKQGEVYLAHNK</sequence>
<evidence type="ECO:0000313" key="6">
    <source>
        <dbReference type="EMBL" id="PJA20998.1"/>
    </source>
</evidence>
<dbReference type="InterPro" id="IPR011761">
    <property type="entry name" value="ATP-grasp"/>
</dbReference>
<evidence type="ECO:0000256" key="4">
    <source>
        <dbReference type="PROSITE-ProRule" id="PRU00409"/>
    </source>
</evidence>
<evidence type="ECO:0000256" key="2">
    <source>
        <dbReference type="ARBA" id="ARBA00022741"/>
    </source>
</evidence>
<dbReference type="InterPro" id="IPR013815">
    <property type="entry name" value="ATP_grasp_subdomain_1"/>
</dbReference>
<proteinExistence type="predicted"/>
<dbReference type="InterPro" id="IPR013651">
    <property type="entry name" value="ATP-grasp_RimK-type"/>
</dbReference>
<dbReference type="GO" id="GO:0018169">
    <property type="term" value="F:ribosomal S6-glutamic acid ligase activity"/>
    <property type="evidence" value="ECO:0007669"/>
    <property type="project" value="TreeGrafter"/>
</dbReference>
<evidence type="ECO:0000256" key="3">
    <source>
        <dbReference type="ARBA" id="ARBA00022840"/>
    </source>
</evidence>
<dbReference type="Gene3D" id="3.30.470.20">
    <property type="entry name" value="ATP-grasp fold, B domain"/>
    <property type="match status" value="1"/>
</dbReference>
<keyword evidence="1" id="KW-0479">Metal-binding</keyword>
<keyword evidence="3 4" id="KW-0067">ATP-binding</keyword>
<dbReference type="SUPFAM" id="SSF56059">
    <property type="entry name" value="Glutathione synthetase ATP-binding domain-like"/>
    <property type="match status" value="1"/>
</dbReference>
<dbReference type="GO" id="GO:0005524">
    <property type="term" value="F:ATP binding"/>
    <property type="evidence" value="ECO:0007669"/>
    <property type="project" value="UniProtKB-UniRule"/>
</dbReference>
<protein>
    <recommendedName>
        <fullName evidence="5">ATP-grasp domain-containing protein</fullName>
    </recommendedName>
</protein>
<dbReference type="GO" id="GO:0046872">
    <property type="term" value="F:metal ion binding"/>
    <property type="evidence" value="ECO:0007669"/>
    <property type="project" value="UniProtKB-KW"/>
</dbReference>
<name>A0A2M7W517_9BACT</name>
<dbReference type="GO" id="GO:0005737">
    <property type="term" value="C:cytoplasm"/>
    <property type="evidence" value="ECO:0007669"/>
    <property type="project" value="TreeGrafter"/>
</dbReference>
<dbReference type="NCBIfam" id="TIGR00768">
    <property type="entry name" value="rimK_fam"/>
    <property type="match status" value="1"/>
</dbReference>
<dbReference type="AlphaFoldDB" id="A0A2M7W517"/>
<organism evidence="6 7">
    <name type="scientific">Candidatus Berkelbacteria bacterium CG_4_10_14_0_2_um_filter_35_9_33_12</name>
    <dbReference type="NCBI Taxonomy" id="1974499"/>
    <lineage>
        <taxon>Bacteria</taxon>
        <taxon>Candidatus Berkelbacteria</taxon>
    </lineage>
</organism>
<reference evidence="7" key="1">
    <citation type="submission" date="2017-09" db="EMBL/GenBank/DDBJ databases">
        <title>Depth-based differentiation of microbial function through sediment-hosted aquifers and enrichment of novel symbionts in the deep terrestrial subsurface.</title>
        <authorList>
            <person name="Probst A.J."/>
            <person name="Ladd B."/>
            <person name="Jarett J.K."/>
            <person name="Geller-Mcgrath D.E."/>
            <person name="Sieber C.M.K."/>
            <person name="Emerson J.B."/>
            <person name="Anantharaman K."/>
            <person name="Thomas B.C."/>
            <person name="Malmstrom R."/>
            <person name="Stieglmeier M."/>
            <person name="Klingl A."/>
            <person name="Woyke T."/>
            <person name="Ryan C.M."/>
            <person name="Banfield J.F."/>
        </authorList>
    </citation>
    <scope>NUCLEOTIDE SEQUENCE [LARGE SCALE GENOMIC DNA]</scope>
</reference>
<accession>A0A2M7W517</accession>
<dbReference type="PANTHER" id="PTHR21621:SF0">
    <property type="entry name" value="BETA-CITRYLGLUTAMATE SYNTHASE B-RELATED"/>
    <property type="match status" value="1"/>
</dbReference>
<keyword evidence="2 4" id="KW-0547">Nucleotide-binding</keyword>
<comment type="caution">
    <text evidence="6">The sequence shown here is derived from an EMBL/GenBank/DDBJ whole genome shotgun (WGS) entry which is preliminary data.</text>
</comment>
<dbReference type="GO" id="GO:0009432">
    <property type="term" value="P:SOS response"/>
    <property type="evidence" value="ECO:0007669"/>
    <property type="project" value="TreeGrafter"/>
</dbReference>